<keyword evidence="1" id="KW-0472">Membrane</keyword>
<protein>
    <submittedName>
        <fullName evidence="2">Uncharacterized protein</fullName>
    </submittedName>
</protein>
<evidence type="ECO:0000256" key="1">
    <source>
        <dbReference type="SAM" id="Phobius"/>
    </source>
</evidence>
<reference evidence="2" key="1">
    <citation type="journal article" date="2020" name="Stud. Mycol.">
        <title>101 Dothideomycetes genomes: a test case for predicting lifestyles and emergence of pathogens.</title>
        <authorList>
            <person name="Haridas S."/>
            <person name="Albert R."/>
            <person name="Binder M."/>
            <person name="Bloem J."/>
            <person name="Labutti K."/>
            <person name="Salamov A."/>
            <person name="Andreopoulos B."/>
            <person name="Baker S."/>
            <person name="Barry K."/>
            <person name="Bills G."/>
            <person name="Bluhm B."/>
            <person name="Cannon C."/>
            <person name="Castanera R."/>
            <person name="Culley D."/>
            <person name="Daum C."/>
            <person name="Ezra D."/>
            <person name="Gonzalez J."/>
            <person name="Henrissat B."/>
            <person name="Kuo A."/>
            <person name="Liang C."/>
            <person name="Lipzen A."/>
            <person name="Lutzoni F."/>
            <person name="Magnuson J."/>
            <person name="Mondo S."/>
            <person name="Nolan M."/>
            <person name="Ohm R."/>
            <person name="Pangilinan J."/>
            <person name="Park H.-J."/>
            <person name="Ramirez L."/>
            <person name="Alfaro M."/>
            <person name="Sun H."/>
            <person name="Tritt A."/>
            <person name="Yoshinaga Y."/>
            <person name="Zwiers L.-H."/>
            <person name="Turgeon B."/>
            <person name="Goodwin S."/>
            <person name="Spatafora J."/>
            <person name="Crous P."/>
            <person name="Grigoriev I."/>
        </authorList>
    </citation>
    <scope>NUCLEOTIDE SEQUENCE</scope>
    <source>
        <strain evidence="2">CBS 122681</strain>
    </source>
</reference>
<gene>
    <name evidence="2" type="ORF">K491DRAFT_722974</name>
</gene>
<keyword evidence="1" id="KW-0812">Transmembrane</keyword>
<keyword evidence="1" id="KW-1133">Transmembrane helix</keyword>
<evidence type="ECO:0000313" key="3">
    <source>
        <dbReference type="Proteomes" id="UP000799324"/>
    </source>
</evidence>
<sequence>MGHFLQTLEATCRLSAMTGSLAALGEVILALRRETLLLAIGLSCTCYNILVFAILAAIPAYKHSVARQQHTMKLLLDIVAVALCGLTVAKYADFSSREAWMQNTFDPKMPGDPWRTIVAWTITGVGAAHVVLVLLAILEYRERVRDNTRLRLPRTNTL</sequence>
<keyword evidence="3" id="KW-1185">Reference proteome</keyword>
<feature type="transmembrane region" description="Helical" evidence="1">
    <location>
        <begin position="117"/>
        <end position="138"/>
    </location>
</feature>
<dbReference type="Proteomes" id="UP000799324">
    <property type="component" value="Unassembled WGS sequence"/>
</dbReference>
<proteinExistence type="predicted"/>
<dbReference type="EMBL" id="MU004567">
    <property type="protein sequence ID" value="KAF2647975.1"/>
    <property type="molecule type" value="Genomic_DNA"/>
</dbReference>
<dbReference type="AlphaFoldDB" id="A0A6A6SJD4"/>
<accession>A0A6A6SJD4</accession>
<feature type="transmembrane region" description="Helical" evidence="1">
    <location>
        <begin position="37"/>
        <end position="62"/>
    </location>
</feature>
<name>A0A6A6SJD4_9PLEO</name>
<feature type="transmembrane region" description="Helical" evidence="1">
    <location>
        <begin position="74"/>
        <end position="92"/>
    </location>
</feature>
<evidence type="ECO:0000313" key="2">
    <source>
        <dbReference type="EMBL" id="KAF2647975.1"/>
    </source>
</evidence>
<organism evidence="2 3">
    <name type="scientific">Lophiostoma macrostomum CBS 122681</name>
    <dbReference type="NCBI Taxonomy" id="1314788"/>
    <lineage>
        <taxon>Eukaryota</taxon>
        <taxon>Fungi</taxon>
        <taxon>Dikarya</taxon>
        <taxon>Ascomycota</taxon>
        <taxon>Pezizomycotina</taxon>
        <taxon>Dothideomycetes</taxon>
        <taxon>Pleosporomycetidae</taxon>
        <taxon>Pleosporales</taxon>
        <taxon>Lophiostomataceae</taxon>
        <taxon>Lophiostoma</taxon>
    </lineage>
</organism>